<evidence type="ECO:0000313" key="3">
    <source>
        <dbReference type="Proteomes" id="UP000294547"/>
    </source>
</evidence>
<feature type="chain" id="PRO_5020615073" description="Secreted protein (Por secretion system target)" evidence="1">
    <location>
        <begin position="24"/>
        <end position="326"/>
    </location>
</feature>
<dbReference type="RefSeq" id="WP_126538117.1">
    <property type="nucleotide sequence ID" value="NZ_BSPM01000009.1"/>
</dbReference>
<evidence type="ECO:0000313" key="2">
    <source>
        <dbReference type="EMBL" id="TDP83294.1"/>
    </source>
</evidence>
<keyword evidence="3" id="KW-1185">Reference proteome</keyword>
<protein>
    <recommendedName>
        <fullName evidence="4">Secreted protein (Por secretion system target)</fullName>
    </recommendedName>
</protein>
<dbReference type="EMBL" id="SNXY01000009">
    <property type="protein sequence ID" value="TDP83294.1"/>
    <property type="molecule type" value="Genomic_DNA"/>
</dbReference>
<dbReference type="Proteomes" id="UP000294547">
    <property type="component" value="Unassembled WGS sequence"/>
</dbReference>
<keyword evidence="1" id="KW-0732">Signal</keyword>
<reference evidence="2 3" key="1">
    <citation type="submission" date="2019-03" db="EMBL/GenBank/DDBJ databases">
        <title>Genomic Encyclopedia of Type Strains, Phase IV (KMG-IV): sequencing the most valuable type-strain genomes for metagenomic binning, comparative biology and taxonomic classification.</title>
        <authorList>
            <person name="Goeker M."/>
        </authorList>
    </citation>
    <scope>NUCLEOTIDE SEQUENCE [LARGE SCALE GENOMIC DNA]</scope>
    <source>
        <strain evidence="2 3">DSM 102969</strain>
    </source>
</reference>
<accession>A0A4R6RB94</accession>
<gene>
    <name evidence="2" type="ORF">EDD54_3253</name>
</gene>
<sequence>MMRSIIRAVVLAAPIAAATPAAADGTVHLEGAVPRIEAGNRLVLDNVRITGSGYSIADSWRLTYAFDGATRDLKLAATAKFANVGLVSEWLFARNVTVPQPNFKVDGVAYPSGTQFTLPAMAIKPLVATYSLQPGHVMSWRVSLASTEFDFEFRDPSGKPLLKMRSAANANIVTEPVPILKAGTYRLVVKPVGAPSMTIRLMSFNANNRPLKTVVDGSAISEDFVVNIRDYAKFRVYLDKGRTLRMTKPFTDVTIRLVDVYGRRLASYTGLPMIYDSKAAGWYTVFVYNERGWGARYDGTVQVAQTPAARVKDDAVAVPAAAVAAR</sequence>
<feature type="signal peptide" evidence="1">
    <location>
        <begin position="1"/>
        <end position="23"/>
    </location>
</feature>
<dbReference type="AlphaFoldDB" id="A0A4R6RB94"/>
<name>A0A4R6RB94_9HYPH</name>
<proteinExistence type="predicted"/>
<evidence type="ECO:0008006" key="4">
    <source>
        <dbReference type="Google" id="ProtNLM"/>
    </source>
</evidence>
<comment type="caution">
    <text evidence="2">The sequence shown here is derived from an EMBL/GenBank/DDBJ whole genome shotgun (WGS) entry which is preliminary data.</text>
</comment>
<organism evidence="2 3">
    <name type="scientific">Oharaeibacter diazotrophicus</name>
    <dbReference type="NCBI Taxonomy" id="1920512"/>
    <lineage>
        <taxon>Bacteria</taxon>
        <taxon>Pseudomonadati</taxon>
        <taxon>Pseudomonadota</taxon>
        <taxon>Alphaproteobacteria</taxon>
        <taxon>Hyphomicrobiales</taxon>
        <taxon>Pleomorphomonadaceae</taxon>
        <taxon>Oharaeibacter</taxon>
    </lineage>
</organism>
<evidence type="ECO:0000256" key="1">
    <source>
        <dbReference type="SAM" id="SignalP"/>
    </source>
</evidence>